<evidence type="ECO:0000313" key="3">
    <source>
        <dbReference type="EMBL" id="ORZ23007.1"/>
    </source>
</evidence>
<evidence type="ECO:0000256" key="2">
    <source>
        <dbReference type="SAM" id="MobiDB-lite"/>
    </source>
</evidence>
<name>A0A1X2IVF0_9FUNG</name>
<organism evidence="3 4">
    <name type="scientific">Absidia repens</name>
    <dbReference type="NCBI Taxonomy" id="90262"/>
    <lineage>
        <taxon>Eukaryota</taxon>
        <taxon>Fungi</taxon>
        <taxon>Fungi incertae sedis</taxon>
        <taxon>Mucoromycota</taxon>
        <taxon>Mucoromycotina</taxon>
        <taxon>Mucoromycetes</taxon>
        <taxon>Mucorales</taxon>
        <taxon>Cunninghamellaceae</taxon>
        <taxon>Absidia</taxon>
    </lineage>
</organism>
<feature type="compositionally biased region" description="Pro residues" evidence="2">
    <location>
        <begin position="1"/>
        <end position="16"/>
    </location>
</feature>
<dbReference type="OrthoDB" id="2287922at2759"/>
<sequence>MNTPPPESEFPKPEPVPSFSMPVVQSPLTNTSPPPNYRRRRHTITRPDASVELQPDGVGDEHEDQALDRISGILSTLLQEANEAVQNNSAKSFSSSNPRTSSRPRPHSALLRSSTLLNSNTPSSRPKSILSLSRLPRPTRSSQYQRTHDRQSSLSSSTSSVSLFSPVPTTAESPITASSVEQQSNYFLNHQQTYDKNSNNNHDDDIIDISPTEMLQESPSASLFEPIYHSGNDMFDETRHTRDDYDTNQFEPSSAQTTQYILPRYDDPLMESFRRLDSSMAMVESLSRDLAQQQQNYDEDDETASLTATIADHSHHMPRLNSFISSTSTSRLTLLFLPLLHIPHALITTVFDTLISSPGNTQTTTWKWSSSSSSSVNASSSFSGIVAWTICFALANIVVTWSGVPSPYRFLTQQLHSSCPSFSADIVRPRRLSLPGSYQPTSNNDSDTNIGRNGTNGNGILEKEYNHRMERSRRPAPINTALCIKKSPTYYPVRRTPIKRSTPFTSSPSARKRNSNHHQRQPHHQLPPSTSMAVSKSNDRSYSTVIQQSRALKKQQQQQQQQQIPDGWEWMDGDKQQPFIITRRRHSF</sequence>
<evidence type="ECO:0000313" key="4">
    <source>
        <dbReference type="Proteomes" id="UP000193560"/>
    </source>
</evidence>
<proteinExistence type="predicted"/>
<keyword evidence="1" id="KW-0175">Coiled coil</keyword>
<feature type="region of interest" description="Disordered" evidence="2">
    <location>
        <begin position="85"/>
        <end position="171"/>
    </location>
</feature>
<accession>A0A1X2IVF0</accession>
<feature type="compositionally biased region" description="Low complexity" evidence="2">
    <location>
        <begin position="92"/>
        <end position="142"/>
    </location>
</feature>
<evidence type="ECO:0000256" key="1">
    <source>
        <dbReference type="SAM" id="Coils"/>
    </source>
</evidence>
<dbReference type="EMBL" id="MCGE01000003">
    <property type="protein sequence ID" value="ORZ23007.1"/>
    <property type="molecule type" value="Genomic_DNA"/>
</dbReference>
<feature type="region of interest" description="Disordered" evidence="2">
    <location>
        <begin position="1"/>
        <end position="63"/>
    </location>
</feature>
<feature type="compositionally biased region" description="Low complexity" evidence="2">
    <location>
        <begin position="152"/>
        <end position="169"/>
    </location>
</feature>
<protein>
    <submittedName>
        <fullName evidence="3">Uncharacterized protein</fullName>
    </submittedName>
</protein>
<comment type="caution">
    <text evidence="3">The sequence shown here is derived from an EMBL/GenBank/DDBJ whole genome shotgun (WGS) entry which is preliminary data.</text>
</comment>
<feature type="compositionally biased region" description="Polar residues" evidence="2">
    <location>
        <begin position="529"/>
        <end position="550"/>
    </location>
</feature>
<feature type="coiled-coil region" evidence="1">
    <location>
        <begin position="276"/>
        <end position="303"/>
    </location>
</feature>
<feature type="compositionally biased region" description="Polar residues" evidence="2">
    <location>
        <begin position="436"/>
        <end position="447"/>
    </location>
</feature>
<gene>
    <name evidence="3" type="ORF">BCR42DRAFT_127432</name>
</gene>
<feature type="region of interest" description="Disordered" evidence="2">
    <location>
        <begin position="492"/>
        <end position="574"/>
    </location>
</feature>
<feature type="compositionally biased region" description="Basic residues" evidence="2">
    <location>
        <begin position="510"/>
        <end position="523"/>
    </location>
</feature>
<reference evidence="3 4" key="1">
    <citation type="submission" date="2016-07" db="EMBL/GenBank/DDBJ databases">
        <title>Pervasive Adenine N6-methylation of Active Genes in Fungi.</title>
        <authorList>
            <consortium name="DOE Joint Genome Institute"/>
            <person name="Mondo S.J."/>
            <person name="Dannebaum R.O."/>
            <person name="Kuo R.C."/>
            <person name="Labutti K."/>
            <person name="Haridas S."/>
            <person name="Kuo A."/>
            <person name="Salamov A."/>
            <person name="Ahrendt S.R."/>
            <person name="Lipzen A."/>
            <person name="Sullivan W."/>
            <person name="Andreopoulos W.B."/>
            <person name="Clum A."/>
            <person name="Lindquist E."/>
            <person name="Daum C."/>
            <person name="Ramamoorthy G.K."/>
            <person name="Gryganskyi A."/>
            <person name="Culley D."/>
            <person name="Magnuson J.K."/>
            <person name="James T.Y."/>
            <person name="O'Malley M.A."/>
            <person name="Stajich J.E."/>
            <person name="Spatafora J.W."/>
            <person name="Visel A."/>
            <person name="Grigoriev I.V."/>
        </authorList>
    </citation>
    <scope>NUCLEOTIDE SEQUENCE [LARGE SCALE GENOMIC DNA]</scope>
    <source>
        <strain evidence="3 4">NRRL 1336</strain>
    </source>
</reference>
<feature type="compositionally biased region" description="Low complexity" evidence="2">
    <location>
        <begin position="448"/>
        <end position="460"/>
    </location>
</feature>
<dbReference type="AlphaFoldDB" id="A0A1X2IVF0"/>
<feature type="region of interest" description="Disordered" evidence="2">
    <location>
        <begin position="433"/>
        <end position="460"/>
    </location>
</feature>
<dbReference type="Proteomes" id="UP000193560">
    <property type="component" value="Unassembled WGS sequence"/>
</dbReference>
<keyword evidence="4" id="KW-1185">Reference proteome</keyword>